<dbReference type="GO" id="GO:0005634">
    <property type="term" value="C:nucleus"/>
    <property type="evidence" value="ECO:0007669"/>
    <property type="project" value="TreeGrafter"/>
</dbReference>
<dbReference type="AlphaFoldDB" id="A0AAV8ZKN7"/>
<organism evidence="2 3">
    <name type="scientific">Rhamnusium bicolor</name>
    <dbReference type="NCBI Taxonomy" id="1586634"/>
    <lineage>
        <taxon>Eukaryota</taxon>
        <taxon>Metazoa</taxon>
        <taxon>Ecdysozoa</taxon>
        <taxon>Arthropoda</taxon>
        <taxon>Hexapoda</taxon>
        <taxon>Insecta</taxon>
        <taxon>Pterygota</taxon>
        <taxon>Neoptera</taxon>
        <taxon>Endopterygota</taxon>
        <taxon>Coleoptera</taxon>
        <taxon>Polyphaga</taxon>
        <taxon>Cucujiformia</taxon>
        <taxon>Chrysomeloidea</taxon>
        <taxon>Cerambycidae</taxon>
        <taxon>Lepturinae</taxon>
        <taxon>Rhagiini</taxon>
        <taxon>Rhamnusium</taxon>
    </lineage>
</organism>
<dbReference type="PANTHER" id="PTHR19303">
    <property type="entry name" value="TRANSPOSON"/>
    <property type="match status" value="1"/>
</dbReference>
<protein>
    <recommendedName>
        <fullName evidence="1">DDE-1 domain-containing protein</fullName>
    </recommendedName>
</protein>
<reference evidence="2" key="1">
    <citation type="journal article" date="2023" name="Insect Mol. Biol.">
        <title>Genome sequencing provides insights into the evolution of gene families encoding plant cell wall-degrading enzymes in longhorned beetles.</title>
        <authorList>
            <person name="Shin N.R."/>
            <person name="Okamura Y."/>
            <person name="Kirsch R."/>
            <person name="Pauchet Y."/>
        </authorList>
    </citation>
    <scope>NUCLEOTIDE SEQUENCE</scope>
    <source>
        <strain evidence="2">RBIC_L_NR</strain>
    </source>
</reference>
<dbReference type="Gene3D" id="3.30.420.10">
    <property type="entry name" value="Ribonuclease H-like superfamily/Ribonuclease H"/>
    <property type="match status" value="1"/>
</dbReference>
<feature type="domain" description="DDE-1" evidence="1">
    <location>
        <begin position="4"/>
        <end position="116"/>
    </location>
</feature>
<evidence type="ECO:0000259" key="1">
    <source>
        <dbReference type="Pfam" id="PF03184"/>
    </source>
</evidence>
<dbReference type="InterPro" id="IPR036397">
    <property type="entry name" value="RNaseH_sf"/>
</dbReference>
<evidence type="ECO:0000313" key="2">
    <source>
        <dbReference type="EMBL" id="KAJ8965729.1"/>
    </source>
</evidence>
<keyword evidence="3" id="KW-1185">Reference proteome</keyword>
<dbReference type="InterPro" id="IPR050863">
    <property type="entry name" value="CenT-Element_Derived"/>
</dbReference>
<comment type="caution">
    <text evidence="2">The sequence shown here is derived from an EMBL/GenBank/DDBJ whole genome shotgun (WGS) entry which is preliminary data.</text>
</comment>
<dbReference type="GO" id="GO:0003677">
    <property type="term" value="F:DNA binding"/>
    <property type="evidence" value="ECO:0007669"/>
    <property type="project" value="TreeGrafter"/>
</dbReference>
<dbReference type="EMBL" id="JANEYF010001173">
    <property type="protein sequence ID" value="KAJ8965729.1"/>
    <property type="molecule type" value="Genomic_DNA"/>
</dbReference>
<dbReference type="PANTHER" id="PTHR19303:SF71">
    <property type="entry name" value="ZINC FINGER PHD-TYPE DOMAIN-CONTAINING PROTEIN"/>
    <property type="match status" value="1"/>
</dbReference>
<name>A0AAV8ZKN7_9CUCU</name>
<sequence length="132" mass="15421">MPPTWIFGKSDKGWMTGETFFEYIANDFNKWLIQEGIPKPVIVFIDGHKSHMSLSLSEFCDANGIILYALPPNTTHMLQPVDVSVFRPLKQEWRTTVRRWLNKHENVNSSVTKFNFCTLFEETCKELIPQIR</sequence>
<accession>A0AAV8ZKN7</accession>
<proteinExistence type="predicted"/>
<evidence type="ECO:0000313" key="3">
    <source>
        <dbReference type="Proteomes" id="UP001162156"/>
    </source>
</evidence>
<dbReference type="InterPro" id="IPR004875">
    <property type="entry name" value="DDE_SF_endonuclease_dom"/>
</dbReference>
<dbReference type="Pfam" id="PF03184">
    <property type="entry name" value="DDE_1"/>
    <property type="match status" value="1"/>
</dbReference>
<dbReference type="Proteomes" id="UP001162156">
    <property type="component" value="Unassembled WGS sequence"/>
</dbReference>
<gene>
    <name evidence="2" type="ORF">NQ314_003935</name>
</gene>